<reference evidence="1 2" key="1">
    <citation type="submission" date="2023-01" db="EMBL/GenBank/DDBJ databases">
        <title>Psychrosphaera sp. nov., isolated from marine algae.</title>
        <authorList>
            <person name="Bayburt H."/>
            <person name="Choi B.J."/>
            <person name="Kim J.M."/>
            <person name="Choi D.G."/>
            <person name="Jeon C.O."/>
        </authorList>
    </citation>
    <scope>NUCLEOTIDE SEQUENCE [LARGE SCALE GENOMIC DNA]</scope>
    <source>
        <strain evidence="1 2">G1-22</strain>
    </source>
</reference>
<protein>
    <submittedName>
        <fullName evidence="1">Uncharacterized protein</fullName>
    </submittedName>
</protein>
<sequence>MLTNKISAVQYSVERILQISNNSIIVLEINKDIVELQRDVTVFGQGGSTTIFAKMMTTHDSIKSRLEEVRRQTENDELLNTIQNMKTLVVRYGENLGFWFSCIKLKVIISTLNYRKCSNRA</sequence>
<gene>
    <name evidence="1" type="ORF">PN838_17970</name>
</gene>
<evidence type="ECO:0000313" key="1">
    <source>
        <dbReference type="EMBL" id="MDC2890296.1"/>
    </source>
</evidence>
<evidence type="ECO:0000313" key="2">
    <source>
        <dbReference type="Proteomes" id="UP001528411"/>
    </source>
</evidence>
<comment type="caution">
    <text evidence="1">The sequence shown here is derived from an EMBL/GenBank/DDBJ whole genome shotgun (WGS) entry which is preliminary data.</text>
</comment>
<name>A0ABT5FFG4_9GAMM</name>
<dbReference type="Proteomes" id="UP001528411">
    <property type="component" value="Unassembled WGS sequence"/>
</dbReference>
<organism evidence="1 2">
    <name type="scientific">Psychrosphaera algicola</name>
    <dbReference type="NCBI Taxonomy" id="3023714"/>
    <lineage>
        <taxon>Bacteria</taxon>
        <taxon>Pseudomonadati</taxon>
        <taxon>Pseudomonadota</taxon>
        <taxon>Gammaproteobacteria</taxon>
        <taxon>Alteromonadales</taxon>
        <taxon>Pseudoalteromonadaceae</taxon>
        <taxon>Psychrosphaera</taxon>
    </lineage>
</organism>
<accession>A0ABT5FFG4</accession>
<dbReference type="RefSeq" id="WP_272181524.1">
    <property type="nucleotide sequence ID" value="NZ_JAQOMS010000002.1"/>
</dbReference>
<keyword evidence="2" id="KW-1185">Reference proteome</keyword>
<proteinExistence type="predicted"/>
<dbReference type="EMBL" id="JAQOMS010000002">
    <property type="protein sequence ID" value="MDC2890296.1"/>
    <property type="molecule type" value="Genomic_DNA"/>
</dbReference>